<sequence length="85" mass="10020">MVVKRNPKYKIPKKRLKGKKTCYVCNRLIHSKRNCVSIPHDGDYIYRHGRCDGNSKAWQKNKELNKPISATKKQRLLQRQNEIGL</sequence>
<dbReference type="AlphaFoldDB" id="A0A0F9CS61"/>
<reference evidence="1" key="1">
    <citation type="journal article" date="2015" name="Nature">
        <title>Complex archaea that bridge the gap between prokaryotes and eukaryotes.</title>
        <authorList>
            <person name="Spang A."/>
            <person name="Saw J.H."/>
            <person name="Jorgensen S.L."/>
            <person name="Zaremba-Niedzwiedzka K."/>
            <person name="Martijn J."/>
            <person name="Lind A.E."/>
            <person name="van Eijk R."/>
            <person name="Schleper C."/>
            <person name="Guy L."/>
            <person name="Ettema T.J."/>
        </authorList>
    </citation>
    <scope>NUCLEOTIDE SEQUENCE</scope>
</reference>
<dbReference type="EMBL" id="LAZR01031957">
    <property type="protein sequence ID" value="KKL52268.1"/>
    <property type="molecule type" value="Genomic_DNA"/>
</dbReference>
<evidence type="ECO:0000313" key="1">
    <source>
        <dbReference type="EMBL" id="KKL52268.1"/>
    </source>
</evidence>
<proteinExistence type="predicted"/>
<gene>
    <name evidence="1" type="ORF">LCGC14_2287200</name>
</gene>
<accession>A0A0F9CS61</accession>
<feature type="non-terminal residue" evidence="1">
    <location>
        <position position="85"/>
    </location>
</feature>
<name>A0A0F9CS61_9ZZZZ</name>
<organism evidence="1">
    <name type="scientific">marine sediment metagenome</name>
    <dbReference type="NCBI Taxonomy" id="412755"/>
    <lineage>
        <taxon>unclassified sequences</taxon>
        <taxon>metagenomes</taxon>
        <taxon>ecological metagenomes</taxon>
    </lineage>
</organism>
<comment type="caution">
    <text evidence="1">The sequence shown here is derived from an EMBL/GenBank/DDBJ whole genome shotgun (WGS) entry which is preliminary data.</text>
</comment>
<protein>
    <submittedName>
        <fullName evidence="1">Uncharacterized protein</fullName>
    </submittedName>
</protein>